<dbReference type="SUPFAM" id="SSF52540">
    <property type="entry name" value="P-loop containing nucleoside triphosphate hydrolases"/>
    <property type="match status" value="1"/>
</dbReference>
<dbReference type="Pfam" id="PF24883">
    <property type="entry name" value="NPHP3_N"/>
    <property type="match status" value="1"/>
</dbReference>
<reference evidence="3" key="1">
    <citation type="submission" date="2020-11" db="EMBL/GenBank/DDBJ databases">
        <authorList>
            <consortium name="DOE Joint Genome Institute"/>
            <person name="Ahrendt S."/>
            <person name="Riley R."/>
            <person name="Andreopoulos W."/>
            <person name="Labutti K."/>
            <person name="Pangilinan J."/>
            <person name="Ruiz-Duenas F.J."/>
            <person name="Barrasa J.M."/>
            <person name="Sanchez-Garcia M."/>
            <person name="Camarero S."/>
            <person name="Miyauchi S."/>
            <person name="Serrano A."/>
            <person name="Linde D."/>
            <person name="Babiker R."/>
            <person name="Drula E."/>
            <person name="Ayuso-Fernandez I."/>
            <person name="Pacheco R."/>
            <person name="Padilla G."/>
            <person name="Ferreira P."/>
            <person name="Barriuso J."/>
            <person name="Kellner H."/>
            <person name="Castanera R."/>
            <person name="Alfaro M."/>
            <person name="Ramirez L."/>
            <person name="Pisabarro A.G."/>
            <person name="Kuo A."/>
            <person name="Tritt A."/>
            <person name="Lipzen A."/>
            <person name="He G."/>
            <person name="Yan M."/>
            <person name="Ng V."/>
            <person name="Cullen D."/>
            <person name="Martin F."/>
            <person name="Rosso M.-N."/>
            <person name="Henrissat B."/>
            <person name="Hibbett D."/>
            <person name="Martinez A.T."/>
            <person name="Grigoriev I.V."/>
        </authorList>
    </citation>
    <scope>NUCLEOTIDE SEQUENCE</scope>
    <source>
        <strain evidence="3">MF-IS2</strain>
    </source>
</reference>
<accession>A0A9P5X4G9</accession>
<evidence type="ECO:0000313" key="4">
    <source>
        <dbReference type="Proteomes" id="UP000807342"/>
    </source>
</evidence>
<feature type="domain" description="Nephrocystin 3-like N-terminal" evidence="2">
    <location>
        <begin position="52"/>
        <end position="208"/>
    </location>
</feature>
<keyword evidence="4" id="KW-1185">Reference proteome</keyword>
<dbReference type="InterPro" id="IPR056884">
    <property type="entry name" value="NPHP3-like_N"/>
</dbReference>
<name>A0A9P5X4G9_9AGAR</name>
<evidence type="ECO:0000256" key="1">
    <source>
        <dbReference type="ARBA" id="ARBA00022737"/>
    </source>
</evidence>
<comment type="caution">
    <text evidence="3">The sequence shown here is derived from an EMBL/GenBank/DDBJ whole genome shotgun (WGS) entry which is preliminary data.</text>
</comment>
<dbReference type="PANTHER" id="PTHR10039:SF14">
    <property type="entry name" value="NACHT DOMAIN-CONTAINING PROTEIN"/>
    <property type="match status" value="1"/>
</dbReference>
<evidence type="ECO:0000259" key="2">
    <source>
        <dbReference type="Pfam" id="PF24883"/>
    </source>
</evidence>
<evidence type="ECO:0000313" key="3">
    <source>
        <dbReference type="EMBL" id="KAF9444663.1"/>
    </source>
</evidence>
<proteinExistence type="predicted"/>
<gene>
    <name evidence="3" type="ORF">P691DRAFT_778101</name>
</gene>
<sequence length="605" mass="68528">MTGAQGRGTLPSLDQLSRRIAPNLPPTLERATLFSHSRRPLPRCLTGTRTHLIEEIMDESKDHNILWVNGPAGAGKTALAQTIGELAHESEFLGAAFFFSRAQHCDKPSLFWTSIARQVAFGVEEHGQPAPRNIRQYHRTLLELGIRAQFDTFFYRLLCCLQPSEKLIIIDGLDECTGEKTQCEIIECICDTFLRQTHLPLRWMIFSRPEAHLKRAFEAAEAQSICWVKEIVIDDPDTLDDIRLYLEDGFKRIAQQYRDIPEKWPAQDEFDKIFYTTSGLFVIAATFLRFIGDPLAGNPISQLKEAIAFLAGTPGAKNPLDYVDNMYREIVKRSTLLPVTLQVLGACAVCYMPLPVLYFSHLIGLNLQRVQDALLSLHSIIAVPPDSKVTEESLHYFHASFAEFLIDPDRARDLAQDLGACGVQFAKACFDVLCDTEISYAQSLPSNLSAKDIEVSSPLSISYHVSKFAATSVWGFCIEQMADPPDRVFFRHIVDTFDFRRLKAICEMIPALEFIIFLKWLHLYTIELLDLPTFVRTYPLSNADTRFIQAFEPLSVPLYLHGQLDEKELELSPRYAMVGFPAQTVAILVTHETVMVYFEEDIHTL</sequence>
<dbReference type="Proteomes" id="UP000807342">
    <property type="component" value="Unassembled WGS sequence"/>
</dbReference>
<dbReference type="EMBL" id="MU151357">
    <property type="protein sequence ID" value="KAF9444663.1"/>
    <property type="molecule type" value="Genomic_DNA"/>
</dbReference>
<dbReference type="AlphaFoldDB" id="A0A9P5X4G9"/>
<protein>
    <recommendedName>
        <fullName evidence="2">Nephrocystin 3-like N-terminal domain-containing protein</fullName>
    </recommendedName>
</protein>
<dbReference type="OrthoDB" id="3262196at2759"/>
<dbReference type="InterPro" id="IPR027417">
    <property type="entry name" value="P-loop_NTPase"/>
</dbReference>
<organism evidence="3 4">
    <name type="scientific">Macrolepiota fuliginosa MF-IS2</name>
    <dbReference type="NCBI Taxonomy" id="1400762"/>
    <lineage>
        <taxon>Eukaryota</taxon>
        <taxon>Fungi</taxon>
        <taxon>Dikarya</taxon>
        <taxon>Basidiomycota</taxon>
        <taxon>Agaricomycotina</taxon>
        <taxon>Agaricomycetes</taxon>
        <taxon>Agaricomycetidae</taxon>
        <taxon>Agaricales</taxon>
        <taxon>Agaricineae</taxon>
        <taxon>Agaricaceae</taxon>
        <taxon>Macrolepiota</taxon>
    </lineage>
</organism>
<dbReference type="PANTHER" id="PTHR10039">
    <property type="entry name" value="AMELOGENIN"/>
    <property type="match status" value="1"/>
</dbReference>
<dbReference type="Gene3D" id="3.40.50.300">
    <property type="entry name" value="P-loop containing nucleotide triphosphate hydrolases"/>
    <property type="match status" value="1"/>
</dbReference>
<keyword evidence="1" id="KW-0677">Repeat</keyword>